<name>A0A3P7NZ12_9BILA</name>
<reference evidence="1 2" key="1">
    <citation type="submission" date="2018-11" db="EMBL/GenBank/DDBJ databases">
        <authorList>
            <consortium name="Pathogen Informatics"/>
        </authorList>
    </citation>
    <scope>NUCLEOTIDE SEQUENCE [LARGE SCALE GENOMIC DNA]</scope>
</reference>
<protein>
    <recommendedName>
        <fullName evidence="3">GOLD domain-containing protein</fullName>
    </recommendedName>
</protein>
<organism evidence="1 2">
    <name type="scientific">Gongylonema pulchrum</name>
    <dbReference type="NCBI Taxonomy" id="637853"/>
    <lineage>
        <taxon>Eukaryota</taxon>
        <taxon>Metazoa</taxon>
        <taxon>Ecdysozoa</taxon>
        <taxon>Nematoda</taxon>
        <taxon>Chromadorea</taxon>
        <taxon>Rhabditida</taxon>
        <taxon>Spirurina</taxon>
        <taxon>Spiruromorpha</taxon>
        <taxon>Spiruroidea</taxon>
        <taxon>Gongylonematidae</taxon>
        <taxon>Gongylonema</taxon>
    </lineage>
</organism>
<evidence type="ECO:0000313" key="1">
    <source>
        <dbReference type="EMBL" id="VDN42953.1"/>
    </source>
</evidence>
<dbReference type="Proteomes" id="UP000271098">
    <property type="component" value="Unassembled WGS sequence"/>
</dbReference>
<dbReference type="OrthoDB" id="1434354at2759"/>
<sequence length="77" mass="9015">MLWHFTVNNDIEFSIVKAENGGERVVWPKVTLTSLQAPEQGFIKCDLGKYKIRFVSPKNSWFPTKLHYVVEFRPDCQ</sequence>
<evidence type="ECO:0008006" key="3">
    <source>
        <dbReference type="Google" id="ProtNLM"/>
    </source>
</evidence>
<dbReference type="AlphaFoldDB" id="A0A3P7NZ12"/>
<gene>
    <name evidence="1" type="ORF">GPUH_LOCUS24524</name>
</gene>
<evidence type="ECO:0000313" key="2">
    <source>
        <dbReference type="Proteomes" id="UP000271098"/>
    </source>
</evidence>
<accession>A0A3P7NZ12</accession>
<dbReference type="EMBL" id="UYRT01101438">
    <property type="protein sequence ID" value="VDN42953.1"/>
    <property type="molecule type" value="Genomic_DNA"/>
</dbReference>
<dbReference type="Gene3D" id="2.60.120.680">
    <property type="entry name" value="GOLD domain"/>
    <property type="match status" value="1"/>
</dbReference>
<keyword evidence="2" id="KW-1185">Reference proteome</keyword>
<proteinExistence type="predicted"/>